<proteinExistence type="predicted"/>
<protein>
    <submittedName>
        <fullName evidence="1">Uncharacterized protein</fullName>
    </submittedName>
</protein>
<dbReference type="EnsemblPlants" id="KQK94808">
    <property type="protein sequence ID" value="KQK94808"/>
    <property type="gene ID" value="SETIT_027176mg"/>
</dbReference>
<accession>K3ZKS0</accession>
<name>K3ZKS0_SETIT</name>
<organism evidence="1 2">
    <name type="scientific">Setaria italica</name>
    <name type="common">Foxtail millet</name>
    <name type="synonym">Panicum italicum</name>
    <dbReference type="NCBI Taxonomy" id="4555"/>
    <lineage>
        <taxon>Eukaryota</taxon>
        <taxon>Viridiplantae</taxon>
        <taxon>Streptophyta</taxon>
        <taxon>Embryophyta</taxon>
        <taxon>Tracheophyta</taxon>
        <taxon>Spermatophyta</taxon>
        <taxon>Magnoliopsida</taxon>
        <taxon>Liliopsida</taxon>
        <taxon>Poales</taxon>
        <taxon>Poaceae</taxon>
        <taxon>PACMAD clade</taxon>
        <taxon>Panicoideae</taxon>
        <taxon>Panicodae</taxon>
        <taxon>Paniceae</taxon>
        <taxon>Cenchrinae</taxon>
        <taxon>Setaria</taxon>
    </lineage>
</organism>
<evidence type="ECO:0000313" key="2">
    <source>
        <dbReference type="Proteomes" id="UP000004995"/>
    </source>
</evidence>
<reference evidence="1" key="2">
    <citation type="submission" date="2018-08" db="UniProtKB">
        <authorList>
            <consortium name="EnsemblPlants"/>
        </authorList>
    </citation>
    <scope>IDENTIFICATION</scope>
    <source>
        <strain evidence="1">Yugu1</strain>
    </source>
</reference>
<dbReference type="EMBL" id="AGNK02005002">
    <property type="status" value="NOT_ANNOTATED_CDS"/>
    <property type="molecule type" value="Genomic_DNA"/>
</dbReference>
<dbReference type="AlphaFoldDB" id="K3ZKS0"/>
<reference evidence="2" key="1">
    <citation type="journal article" date="2012" name="Nat. Biotechnol.">
        <title>Reference genome sequence of the model plant Setaria.</title>
        <authorList>
            <person name="Bennetzen J.L."/>
            <person name="Schmutz J."/>
            <person name="Wang H."/>
            <person name="Percifield R."/>
            <person name="Hawkins J."/>
            <person name="Pontaroli A.C."/>
            <person name="Estep M."/>
            <person name="Feng L."/>
            <person name="Vaughn J.N."/>
            <person name="Grimwood J."/>
            <person name="Jenkins J."/>
            <person name="Barry K."/>
            <person name="Lindquist E."/>
            <person name="Hellsten U."/>
            <person name="Deshpande S."/>
            <person name="Wang X."/>
            <person name="Wu X."/>
            <person name="Mitros T."/>
            <person name="Triplett J."/>
            <person name="Yang X."/>
            <person name="Ye C.Y."/>
            <person name="Mauro-Herrera M."/>
            <person name="Wang L."/>
            <person name="Li P."/>
            <person name="Sharma M."/>
            <person name="Sharma R."/>
            <person name="Ronald P.C."/>
            <person name="Panaud O."/>
            <person name="Kellogg E.A."/>
            <person name="Brutnell T.P."/>
            <person name="Doust A.N."/>
            <person name="Tuskan G.A."/>
            <person name="Rokhsar D."/>
            <person name="Devos K.M."/>
        </authorList>
    </citation>
    <scope>NUCLEOTIDE SEQUENCE [LARGE SCALE GENOMIC DNA]</scope>
    <source>
        <strain evidence="2">cv. Yugu1</strain>
    </source>
</reference>
<evidence type="ECO:0000313" key="1">
    <source>
        <dbReference type="EnsemblPlants" id="KQK94808"/>
    </source>
</evidence>
<dbReference type="HOGENOM" id="CLU_2692483_0_0_1"/>
<keyword evidence="2" id="KW-1185">Reference proteome</keyword>
<dbReference type="Proteomes" id="UP000004995">
    <property type="component" value="Unassembled WGS sequence"/>
</dbReference>
<sequence length="74" mass="8439">MVAGVVLKQHLLLKFVLHILHLIVLTRTMSLHSGTFIYTQLIVADLDTSMHDGKWLQLRNEIPPFPTVAALHRE</sequence>
<dbReference type="InParanoid" id="K3ZKS0"/>
<dbReference type="Gramene" id="KQK94808">
    <property type="protein sequence ID" value="KQK94808"/>
    <property type="gene ID" value="SETIT_027176mg"/>
</dbReference>